<dbReference type="STRING" id="1777137.AWB76_07734"/>
<dbReference type="AlphaFoldDB" id="A0A158DY32"/>
<proteinExistence type="predicted"/>
<evidence type="ECO:0000313" key="2">
    <source>
        <dbReference type="Proteomes" id="UP000054624"/>
    </source>
</evidence>
<protein>
    <submittedName>
        <fullName evidence="1">Transposase, IS4 family protein</fullName>
    </submittedName>
</protein>
<reference evidence="2" key="1">
    <citation type="submission" date="2016-01" db="EMBL/GenBank/DDBJ databases">
        <authorList>
            <person name="Peeters Charlotte."/>
        </authorList>
    </citation>
    <scope>NUCLEOTIDE SEQUENCE [LARGE SCALE GENOMIC DNA]</scope>
</reference>
<evidence type="ECO:0000313" key="1">
    <source>
        <dbReference type="EMBL" id="SAK99522.1"/>
    </source>
</evidence>
<keyword evidence="2" id="KW-1185">Reference proteome</keyword>
<gene>
    <name evidence="1" type="ORF">AWB76_07734</name>
</gene>
<dbReference type="Proteomes" id="UP000054624">
    <property type="component" value="Unassembled WGS sequence"/>
</dbReference>
<sequence>MNRRYFSNLLRGKTGRPSFSATDNVANPHAPKMVGSGDGRALYDLSLFRKFAGLDGGLTYLPDEPTILRFRHLLDAVVSLRTFLRSSMTD</sequence>
<name>A0A158DY32_9BURK</name>
<accession>A0A158DY32</accession>
<dbReference type="EMBL" id="FCOI02000068">
    <property type="protein sequence ID" value="SAK99522.1"/>
    <property type="molecule type" value="Genomic_DNA"/>
</dbReference>
<organism evidence="1 2">
    <name type="scientific">Caballeronia temeraria</name>
    <dbReference type="NCBI Taxonomy" id="1777137"/>
    <lineage>
        <taxon>Bacteria</taxon>
        <taxon>Pseudomonadati</taxon>
        <taxon>Pseudomonadota</taxon>
        <taxon>Betaproteobacteria</taxon>
        <taxon>Burkholderiales</taxon>
        <taxon>Burkholderiaceae</taxon>
        <taxon>Caballeronia</taxon>
    </lineage>
</organism>